<reference evidence="1 2" key="1">
    <citation type="submission" date="2020-08" db="EMBL/GenBank/DDBJ databases">
        <title>Genomic Encyclopedia of Type Strains, Phase IV (KMG-IV): sequencing the most valuable type-strain genomes for metagenomic binning, comparative biology and taxonomic classification.</title>
        <authorList>
            <person name="Goeker M."/>
        </authorList>
    </citation>
    <scope>NUCLEOTIDE SEQUENCE [LARGE SCALE GENOMIC DNA]</scope>
    <source>
        <strain evidence="1 2">DSM 23960</strain>
    </source>
</reference>
<dbReference type="Proteomes" id="UP000529946">
    <property type="component" value="Unassembled WGS sequence"/>
</dbReference>
<accession>A0A7W6JBZ5</accession>
<gene>
    <name evidence="1" type="ORF">GGR12_000215</name>
</gene>
<proteinExistence type="predicted"/>
<organism evidence="1 2">
    <name type="scientific">Brevundimonas lenta</name>
    <dbReference type="NCBI Taxonomy" id="424796"/>
    <lineage>
        <taxon>Bacteria</taxon>
        <taxon>Pseudomonadati</taxon>
        <taxon>Pseudomonadota</taxon>
        <taxon>Alphaproteobacteria</taxon>
        <taxon>Caulobacterales</taxon>
        <taxon>Caulobacteraceae</taxon>
        <taxon>Brevundimonas</taxon>
    </lineage>
</organism>
<evidence type="ECO:0000313" key="1">
    <source>
        <dbReference type="EMBL" id="MBB4081376.1"/>
    </source>
</evidence>
<name>A0A7W6JBZ5_9CAUL</name>
<dbReference type="AlphaFoldDB" id="A0A7W6JBZ5"/>
<dbReference type="RefSeq" id="WP_183201972.1">
    <property type="nucleotide sequence ID" value="NZ_BAAAER010000002.1"/>
</dbReference>
<comment type="caution">
    <text evidence="1">The sequence shown here is derived from an EMBL/GenBank/DDBJ whole genome shotgun (WGS) entry which is preliminary data.</text>
</comment>
<dbReference type="EMBL" id="JACIDM010000001">
    <property type="protein sequence ID" value="MBB4081376.1"/>
    <property type="molecule type" value="Genomic_DNA"/>
</dbReference>
<protein>
    <submittedName>
        <fullName evidence="1">Uncharacterized protein</fullName>
    </submittedName>
</protein>
<keyword evidence="2" id="KW-1185">Reference proteome</keyword>
<evidence type="ECO:0000313" key="2">
    <source>
        <dbReference type="Proteomes" id="UP000529946"/>
    </source>
</evidence>
<sequence>MGRRNPDRYTAEDWKTAGRTVGAIIANRWLVYTECDLCELRIRADLKRIARERGANFVLWGRATTCRRMGCPGRVTFWVRPHGAGGDVAMT</sequence>